<proteinExistence type="predicted"/>
<dbReference type="EMBL" id="UYRU01067447">
    <property type="protein sequence ID" value="VDN16877.1"/>
    <property type="molecule type" value="Genomic_DNA"/>
</dbReference>
<keyword evidence="3" id="KW-1185">Reference proteome</keyword>
<gene>
    <name evidence="2" type="ORF">DILT_LOCUS12708</name>
</gene>
<accession>A0A3P7LZ20</accession>
<feature type="region of interest" description="Disordered" evidence="1">
    <location>
        <begin position="1"/>
        <end position="27"/>
    </location>
</feature>
<evidence type="ECO:0000256" key="1">
    <source>
        <dbReference type="SAM" id="MobiDB-lite"/>
    </source>
</evidence>
<evidence type="ECO:0000313" key="2">
    <source>
        <dbReference type="EMBL" id="VDN16877.1"/>
    </source>
</evidence>
<feature type="non-terminal residue" evidence="2">
    <location>
        <position position="297"/>
    </location>
</feature>
<evidence type="ECO:0000313" key="3">
    <source>
        <dbReference type="Proteomes" id="UP000281553"/>
    </source>
</evidence>
<organism evidence="2 3">
    <name type="scientific">Dibothriocephalus latus</name>
    <name type="common">Fish tapeworm</name>
    <name type="synonym">Diphyllobothrium latum</name>
    <dbReference type="NCBI Taxonomy" id="60516"/>
    <lineage>
        <taxon>Eukaryota</taxon>
        <taxon>Metazoa</taxon>
        <taxon>Spiralia</taxon>
        <taxon>Lophotrochozoa</taxon>
        <taxon>Platyhelminthes</taxon>
        <taxon>Cestoda</taxon>
        <taxon>Eucestoda</taxon>
        <taxon>Diphyllobothriidea</taxon>
        <taxon>Diphyllobothriidae</taxon>
        <taxon>Dibothriocephalus</taxon>
    </lineage>
</organism>
<sequence length="297" mass="33105">MCASIQTSFPNPEPTSIANGIPSSSQLTLTRNTDLPSKFNAANQSSSDVVEMANLLEHADARVVEYFPPTRTQTQWSTWTWDDLSSSRSALAALTRPSHASYRNSCRSQLFLQPGCRKPATRTPAVRTLPNRAWKIVAVKVDRLSLNPYRSAVSFAFGIWSLKVAEFPYKENQTSLYGLKNIPFGVSKLVQWMRIASCVETSDGQLGGLVIWTGVRVVYESAATKTQRNKRPKPRSSVREQIPKVAMSGEEAGAEVWWSLLPDAHVTLDGTDKVTQDLARMYFSAGLRPDAKWRTRH</sequence>
<name>A0A3P7LZ20_DIBLA</name>
<dbReference type="AlphaFoldDB" id="A0A3P7LZ20"/>
<protein>
    <submittedName>
        <fullName evidence="2">Uncharacterized protein</fullName>
    </submittedName>
</protein>
<reference evidence="2 3" key="1">
    <citation type="submission" date="2018-11" db="EMBL/GenBank/DDBJ databases">
        <authorList>
            <consortium name="Pathogen Informatics"/>
        </authorList>
    </citation>
    <scope>NUCLEOTIDE SEQUENCE [LARGE SCALE GENOMIC DNA]</scope>
</reference>
<dbReference type="Proteomes" id="UP000281553">
    <property type="component" value="Unassembled WGS sequence"/>
</dbReference>